<feature type="domain" description="SET" evidence="4">
    <location>
        <begin position="27"/>
        <end position="220"/>
    </location>
</feature>
<dbReference type="EMBL" id="LGRX02035164">
    <property type="protein sequence ID" value="KAK3236075.1"/>
    <property type="molecule type" value="Genomic_DNA"/>
</dbReference>
<reference evidence="5 6" key="1">
    <citation type="journal article" date="2015" name="Genome Biol. Evol.">
        <title>Comparative Genomics of a Bacterivorous Green Alga Reveals Evolutionary Causalities and Consequences of Phago-Mixotrophic Mode of Nutrition.</title>
        <authorList>
            <person name="Burns J.A."/>
            <person name="Paasch A."/>
            <person name="Narechania A."/>
            <person name="Kim E."/>
        </authorList>
    </citation>
    <scope>NUCLEOTIDE SEQUENCE [LARGE SCALE GENOMIC DNA]</scope>
    <source>
        <strain evidence="5 6">PLY_AMNH</strain>
    </source>
</reference>
<keyword evidence="1" id="KW-0489">Methyltransferase</keyword>
<dbReference type="PROSITE" id="PS50280">
    <property type="entry name" value="SET"/>
    <property type="match status" value="1"/>
</dbReference>
<keyword evidence="2" id="KW-0808">Transferase</keyword>
<dbReference type="GO" id="GO:0045814">
    <property type="term" value="P:negative regulation of gene expression, epigenetic"/>
    <property type="evidence" value="ECO:0007669"/>
    <property type="project" value="TreeGrafter"/>
</dbReference>
<organism evidence="5 6">
    <name type="scientific">Cymbomonas tetramitiformis</name>
    <dbReference type="NCBI Taxonomy" id="36881"/>
    <lineage>
        <taxon>Eukaryota</taxon>
        <taxon>Viridiplantae</taxon>
        <taxon>Chlorophyta</taxon>
        <taxon>Pyramimonadophyceae</taxon>
        <taxon>Pyramimonadales</taxon>
        <taxon>Pyramimonadaceae</taxon>
        <taxon>Cymbomonas</taxon>
    </lineage>
</organism>
<evidence type="ECO:0000259" key="4">
    <source>
        <dbReference type="PROSITE" id="PS50280"/>
    </source>
</evidence>
<dbReference type="InterPro" id="IPR001214">
    <property type="entry name" value="SET_dom"/>
</dbReference>
<comment type="caution">
    <text evidence="5">The sequence shown here is derived from an EMBL/GenBank/DDBJ whole genome shotgun (WGS) entry which is preliminary data.</text>
</comment>
<dbReference type="Proteomes" id="UP001190700">
    <property type="component" value="Unassembled WGS sequence"/>
</dbReference>
<evidence type="ECO:0000256" key="2">
    <source>
        <dbReference type="ARBA" id="ARBA00022679"/>
    </source>
</evidence>
<dbReference type="CDD" id="cd20071">
    <property type="entry name" value="SET_SMYD"/>
    <property type="match status" value="1"/>
</dbReference>
<keyword evidence="6" id="KW-1185">Reference proteome</keyword>
<accession>A0AAE0BHR5</accession>
<evidence type="ECO:0000256" key="1">
    <source>
        <dbReference type="ARBA" id="ARBA00022603"/>
    </source>
</evidence>
<dbReference type="AlphaFoldDB" id="A0AAE0BHR5"/>
<evidence type="ECO:0000313" key="5">
    <source>
        <dbReference type="EMBL" id="KAK3236075.1"/>
    </source>
</evidence>
<gene>
    <name evidence="5" type="ORF">CYMTET_53761</name>
</gene>
<dbReference type="GO" id="GO:0042799">
    <property type="term" value="F:histone H4K20 methyltransferase activity"/>
    <property type="evidence" value="ECO:0007669"/>
    <property type="project" value="TreeGrafter"/>
</dbReference>
<evidence type="ECO:0000256" key="3">
    <source>
        <dbReference type="ARBA" id="ARBA00022691"/>
    </source>
</evidence>
<keyword evidence="3" id="KW-0949">S-adenosyl-L-methionine</keyword>
<dbReference type="PANTHER" id="PTHR46402:SF2">
    <property type="entry name" value="HISTONE-LYSINE N-TRIMETHYLTRANSFERASE SMYD5"/>
    <property type="match status" value="1"/>
</dbReference>
<dbReference type="InterPro" id="IPR046341">
    <property type="entry name" value="SET_dom_sf"/>
</dbReference>
<dbReference type="Pfam" id="PF00856">
    <property type="entry name" value="SET"/>
    <property type="match status" value="1"/>
</dbReference>
<name>A0AAE0BHR5_9CHLO</name>
<protein>
    <recommendedName>
        <fullName evidence="4">SET domain-containing protein</fullName>
    </recommendedName>
</protein>
<dbReference type="Gene3D" id="2.170.270.10">
    <property type="entry name" value="SET domain"/>
    <property type="match status" value="1"/>
</dbReference>
<evidence type="ECO:0000313" key="6">
    <source>
        <dbReference type="Proteomes" id="UP001190700"/>
    </source>
</evidence>
<dbReference type="SUPFAM" id="SSF82199">
    <property type="entry name" value="SET domain"/>
    <property type="match status" value="1"/>
</dbReference>
<dbReference type="GO" id="GO:0032259">
    <property type="term" value="P:methylation"/>
    <property type="evidence" value="ECO:0007669"/>
    <property type="project" value="UniProtKB-KW"/>
</dbReference>
<sequence length="285" mass="33139">MDEARVDPERLRVNHARATNRGLKRDSNVIVIACRDHISVHSKQRIELGQAIHVEYPWTRSGRHGSDWNWHLVFNYLSCEKARRSSDYPDMLHVFDRWDPVIIRARDARDNRWLAELSVKYAISKEALWRFYNVVCSHCMQSVYDEDLHEDGEGSMYVSCDDDGNPLVQRGMYDVLGCVRHRCDANAYCTPYDTGVDQGTLCLYASRRIDRGEEICISYANPNLTGFPRRSYLWDTFEIRCDCDLCTDDEALSSTVDGRRTNDEGKIASVDEACRRHERFGRRRV</sequence>
<dbReference type="PANTHER" id="PTHR46402">
    <property type="entry name" value="SET AND MYND DOMAIN-CONTAINING PROTEIN 5"/>
    <property type="match status" value="1"/>
</dbReference>
<proteinExistence type="predicted"/>